<evidence type="ECO:0000313" key="2">
    <source>
        <dbReference type="EMBL" id="SCW72521.1"/>
    </source>
</evidence>
<dbReference type="Proteomes" id="UP000199150">
    <property type="component" value="Unassembled WGS sequence"/>
</dbReference>
<dbReference type="AlphaFoldDB" id="A0A1G4SU20"/>
<sequence length="210" mass="22770">MPDTHVRDNSVRTSPTSQGVTASEVKRAPAGSAALNPQALSALYDHDHIESVQKMSHDLKRLLSGCDAARLKTDVKLQVARLNDWTTTYLKGLDAAQKISEVGYDTLIEAQKELALSLDDFLRFEGEGGNLAPSTDQERRVEEMSKALRRISSLIPAVEETFASAGDPEVEPATPDTTPPPDNAPEYDPPAPDGNPELPSEIPPVMDPKM</sequence>
<feature type="compositionally biased region" description="Polar residues" evidence="1">
    <location>
        <begin position="11"/>
        <end position="21"/>
    </location>
</feature>
<proteinExistence type="predicted"/>
<feature type="compositionally biased region" description="Basic and acidic residues" evidence="1">
    <location>
        <begin position="1"/>
        <end position="10"/>
    </location>
</feature>
<feature type="compositionally biased region" description="Pro residues" evidence="1">
    <location>
        <begin position="201"/>
        <end position="210"/>
    </location>
</feature>
<keyword evidence="3" id="KW-1185">Reference proteome</keyword>
<accession>A0A1G4SU20</accession>
<dbReference type="OrthoDB" id="7172561at2"/>
<protein>
    <submittedName>
        <fullName evidence="2">Uncharacterized protein</fullName>
    </submittedName>
</protein>
<name>A0A1G4SU20_9CAUL</name>
<reference evidence="3" key="1">
    <citation type="submission" date="2016-10" db="EMBL/GenBank/DDBJ databases">
        <authorList>
            <person name="Varghese N."/>
            <person name="Submissions S."/>
        </authorList>
    </citation>
    <scope>NUCLEOTIDE SEQUENCE [LARGE SCALE GENOMIC DNA]</scope>
    <source>
        <strain evidence="3">CGMCC 1.3431</strain>
    </source>
</reference>
<dbReference type="RefSeq" id="WP_090649565.1">
    <property type="nucleotide sequence ID" value="NZ_CBCRYE010000003.1"/>
</dbReference>
<gene>
    <name evidence="2" type="ORF">SAMN02927928_2948</name>
</gene>
<organism evidence="2 3">
    <name type="scientific">Asticcacaulis taihuensis</name>
    <dbReference type="NCBI Taxonomy" id="260084"/>
    <lineage>
        <taxon>Bacteria</taxon>
        <taxon>Pseudomonadati</taxon>
        <taxon>Pseudomonadota</taxon>
        <taxon>Alphaproteobacteria</taxon>
        <taxon>Caulobacterales</taxon>
        <taxon>Caulobacteraceae</taxon>
        <taxon>Asticcacaulis</taxon>
    </lineage>
</organism>
<evidence type="ECO:0000313" key="3">
    <source>
        <dbReference type="Proteomes" id="UP000199150"/>
    </source>
</evidence>
<feature type="region of interest" description="Disordered" evidence="1">
    <location>
        <begin position="159"/>
        <end position="210"/>
    </location>
</feature>
<dbReference type="EMBL" id="FMTS01000005">
    <property type="protein sequence ID" value="SCW72521.1"/>
    <property type="molecule type" value="Genomic_DNA"/>
</dbReference>
<dbReference type="STRING" id="260084.SAMN02927928_2948"/>
<feature type="region of interest" description="Disordered" evidence="1">
    <location>
        <begin position="1"/>
        <end position="31"/>
    </location>
</feature>
<evidence type="ECO:0000256" key="1">
    <source>
        <dbReference type="SAM" id="MobiDB-lite"/>
    </source>
</evidence>
<feature type="compositionally biased region" description="Pro residues" evidence="1">
    <location>
        <begin position="177"/>
        <end position="193"/>
    </location>
</feature>